<dbReference type="GO" id="GO:0003677">
    <property type="term" value="F:DNA binding"/>
    <property type="evidence" value="ECO:0007669"/>
    <property type="project" value="UniProtKB-KW"/>
</dbReference>
<evidence type="ECO:0000256" key="1">
    <source>
        <dbReference type="ARBA" id="ARBA00004123"/>
    </source>
</evidence>
<keyword evidence="5" id="KW-0539">Nucleus</keyword>
<dbReference type="Pfam" id="PF02365">
    <property type="entry name" value="NAM"/>
    <property type="match status" value="1"/>
</dbReference>
<keyword evidence="8" id="KW-1185">Reference proteome</keyword>
<protein>
    <submittedName>
        <fullName evidence="7">NAC domain-containing protein 55</fullName>
    </submittedName>
</protein>
<dbReference type="InterPro" id="IPR036093">
    <property type="entry name" value="NAC_dom_sf"/>
</dbReference>
<dbReference type="InterPro" id="IPR003441">
    <property type="entry name" value="NAC-dom"/>
</dbReference>
<keyword evidence="2" id="KW-0805">Transcription regulation</keyword>
<dbReference type="Gene3D" id="2.170.150.80">
    <property type="entry name" value="NAC domain"/>
    <property type="match status" value="1"/>
</dbReference>
<dbReference type="SUPFAM" id="SSF101941">
    <property type="entry name" value="NAC domain"/>
    <property type="match status" value="1"/>
</dbReference>
<sequence>MGDPHDPRASSFSLPPGCRFYPSQQQLLCYYLTNKNGNSNRNPRADGSFNGYDLIRELDLYDYDPFELPDPACFSYGYGARKRHWYCYAAKIVKESRGRRKTKSGYWKRRGTVRDVVGPGGKVVGTRSSYVFYLGNSPKSAARTDWVMYEYALLDHFKVRHTRGAVHCVVPTEVGRGGRHFQASFVLCRVFIRSRTGNSTSDNGLSSCAEESVSAVRHIGVQFDGSPTPDTVEGQTHYDTVEGQTHYDTVDRKSRIPQSPMQLISELDNQVMTGPISGTSFPFLKGRQPRELLSSSVLPGSGAKLFEGLTDQQVLSILEEDFIELDDLVD</sequence>
<evidence type="ECO:0000256" key="2">
    <source>
        <dbReference type="ARBA" id="ARBA00023015"/>
    </source>
</evidence>
<keyword evidence="4" id="KW-0804">Transcription</keyword>
<keyword evidence="3" id="KW-0238">DNA-binding</keyword>
<dbReference type="EMBL" id="RXIC02000021">
    <property type="protein sequence ID" value="KAB1220196.1"/>
    <property type="molecule type" value="Genomic_DNA"/>
</dbReference>
<evidence type="ECO:0000259" key="6">
    <source>
        <dbReference type="PROSITE" id="PS51005"/>
    </source>
</evidence>
<dbReference type="OrthoDB" id="1674324at2759"/>
<evidence type="ECO:0000313" key="7">
    <source>
        <dbReference type="EMBL" id="KAB1220196.1"/>
    </source>
</evidence>
<dbReference type="GO" id="GO:0006355">
    <property type="term" value="P:regulation of DNA-templated transcription"/>
    <property type="evidence" value="ECO:0007669"/>
    <property type="project" value="InterPro"/>
</dbReference>
<evidence type="ECO:0000313" key="8">
    <source>
        <dbReference type="Proteomes" id="UP000516437"/>
    </source>
</evidence>
<accession>A0A6A1W7A6</accession>
<evidence type="ECO:0000256" key="4">
    <source>
        <dbReference type="ARBA" id="ARBA00023163"/>
    </source>
</evidence>
<comment type="subcellular location">
    <subcellularLocation>
        <location evidence="1">Nucleus</location>
    </subcellularLocation>
</comment>
<gene>
    <name evidence="7" type="ORF">CJ030_MR3G017020</name>
</gene>
<feature type="domain" description="NAC" evidence="6">
    <location>
        <begin position="14"/>
        <end position="193"/>
    </location>
</feature>
<dbReference type="PROSITE" id="PS51005">
    <property type="entry name" value="NAC"/>
    <property type="match status" value="1"/>
</dbReference>
<evidence type="ECO:0000256" key="3">
    <source>
        <dbReference type="ARBA" id="ARBA00023125"/>
    </source>
</evidence>
<dbReference type="GO" id="GO:0005634">
    <property type="term" value="C:nucleus"/>
    <property type="evidence" value="ECO:0007669"/>
    <property type="project" value="UniProtKB-SubCell"/>
</dbReference>
<name>A0A6A1W7A6_9ROSI</name>
<dbReference type="PANTHER" id="PTHR31989">
    <property type="entry name" value="NAC DOMAIN-CONTAINING PROTEIN 82-RELATED"/>
    <property type="match status" value="1"/>
</dbReference>
<organism evidence="7 8">
    <name type="scientific">Morella rubra</name>
    <name type="common">Chinese bayberry</name>
    <dbReference type="NCBI Taxonomy" id="262757"/>
    <lineage>
        <taxon>Eukaryota</taxon>
        <taxon>Viridiplantae</taxon>
        <taxon>Streptophyta</taxon>
        <taxon>Embryophyta</taxon>
        <taxon>Tracheophyta</taxon>
        <taxon>Spermatophyta</taxon>
        <taxon>Magnoliopsida</taxon>
        <taxon>eudicotyledons</taxon>
        <taxon>Gunneridae</taxon>
        <taxon>Pentapetalae</taxon>
        <taxon>rosids</taxon>
        <taxon>fabids</taxon>
        <taxon>Fagales</taxon>
        <taxon>Myricaceae</taxon>
        <taxon>Morella</taxon>
    </lineage>
</organism>
<dbReference type="AlphaFoldDB" id="A0A6A1W7A6"/>
<proteinExistence type="predicted"/>
<dbReference type="Proteomes" id="UP000516437">
    <property type="component" value="Chromosome 3"/>
</dbReference>
<comment type="caution">
    <text evidence="7">The sequence shown here is derived from an EMBL/GenBank/DDBJ whole genome shotgun (WGS) entry which is preliminary data.</text>
</comment>
<evidence type="ECO:0000256" key="5">
    <source>
        <dbReference type="ARBA" id="ARBA00023242"/>
    </source>
</evidence>
<reference evidence="7 8" key="1">
    <citation type="journal article" date="2019" name="Plant Biotechnol. J.">
        <title>The red bayberry genome and genetic basis of sex determination.</title>
        <authorList>
            <person name="Jia H.M."/>
            <person name="Jia H.J."/>
            <person name="Cai Q.L."/>
            <person name="Wang Y."/>
            <person name="Zhao H.B."/>
            <person name="Yang W.F."/>
            <person name="Wang G.Y."/>
            <person name="Li Y.H."/>
            <person name="Zhan D.L."/>
            <person name="Shen Y.T."/>
            <person name="Niu Q.F."/>
            <person name="Chang L."/>
            <person name="Qiu J."/>
            <person name="Zhao L."/>
            <person name="Xie H.B."/>
            <person name="Fu W.Y."/>
            <person name="Jin J."/>
            <person name="Li X.W."/>
            <person name="Jiao Y."/>
            <person name="Zhou C.C."/>
            <person name="Tu T."/>
            <person name="Chai C.Y."/>
            <person name="Gao J.L."/>
            <person name="Fan L.J."/>
            <person name="van de Weg E."/>
            <person name="Wang J.Y."/>
            <person name="Gao Z.S."/>
        </authorList>
    </citation>
    <scope>NUCLEOTIDE SEQUENCE [LARGE SCALE GENOMIC DNA]</scope>
    <source>
        <tissue evidence="7">Leaves</tissue>
    </source>
</reference>